<organism evidence="2">
    <name type="scientific">marine sediment metagenome</name>
    <dbReference type="NCBI Taxonomy" id="412755"/>
    <lineage>
        <taxon>unclassified sequences</taxon>
        <taxon>metagenomes</taxon>
        <taxon>ecological metagenomes</taxon>
    </lineage>
</organism>
<evidence type="ECO:0000313" key="2">
    <source>
        <dbReference type="EMBL" id="GAJ16912.1"/>
    </source>
</evidence>
<dbReference type="GO" id="GO:0005524">
    <property type="term" value="F:ATP binding"/>
    <property type="evidence" value="ECO:0007669"/>
    <property type="project" value="InterPro"/>
</dbReference>
<dbReference type="Pfam" id="PF01624">
    <property type="entry name" value="MutS_I"/>
    <property type="match status" value="1"/>
</dbReference>
<accession>X1VFT7</accession>
<dbReference type="Gene3D" id="3.40.1170.10">
    <property type="entry name" value="DNA repair protein MutS, domain I"/>
    <property type="match status" value="1"/>
</dbReference>
<protein>
    <recommendedName>
        <fullName evidence="1">DNA mismatch repair protein MutS-like N-terminal domain-containing protein</fullName>
    </recommendedName>
</protein>
<feature type="domain" description="DNA mismatch repair protein MutS-like N-terminal" evidence="1">
    <location>
        <begin position="12"/>
        <end position="35"/>
    </location>
</feature>
<dbReference type="GO" id="GO:0006298">
    <property type="term" value="P:mismatch repair"/>
    <property type="evidence" value="ECO:0007669"/>
    <property type="project" value="InterPro"/>
</dbReference>
<reference evidence="2" key="1">
    <citation type="journal article" date="2014" name="Front. Microbiol.">
        <title>High frequency of phylogenetically diverse reductive dehalogenase-homologous genes in deep subseafloor sedimentary metagenomes.</title>
        <authorList>
            <person name="Kawai M."/>
            <person name="Futagami T."/>
            <person name="Toyoda A."/>
            <person name="Takaki Y."/>
            <person name="Nishi S."/>
            <person name="Hori S."/>
            <person name="Arai W."/>
            <person name="Tsubouchi T."/>
            <person name="Morono Y."/>
            <person name="Uchiyama I."/>
            <person name="Ito T."/>
            <person name="Fujiyama A."/>
            <person name="Inagaki F."/>
            <person name="Takami H."/>
        </authorList>
    </citation>
    <scope>NUCLEOTIDE SEQUENCE</scope>
    <source>
        <strain evidence="2">Expedition CK06-06</strain>
    </source>
</reference>
<sequence>MPFEDIKFNELTPMMQHWYSVKKKYPDTILAYRMG</sequence>
<gene>
    <name evidence="2" type="ORF">S12H4_63269</name>
</gene>
<dbReference type="GO" id="GO:0030983">
    <property type="term" value="F:mismatched DNA binding"/>
    <property type="evidence" value="ECO:0007669"/>
    <property type="project" value="InterPro"/>
</dbReference>
<dbReference type="AlphaFoldDB" id="X1VFT7"/>
<evidence type="ECO:0000259" key="1">
    <source>
        <dbReference type="Pfam" id="PF01624"/>
    </source>
</evidence>
<name>X1VFT7_9ZZZZ</name>
<dbReference type="InterPro" id="IPR007695">
    <property type="entry name" value="DNA_mismatch_repair_MutS-lik_N"/>
</dbReference>
<dbReference type="SUPFAM" id="SSF55271">
    <property type="entry name" value="DNA repair protein MutS, domain I"/>
    <property type="match status" value="1"/>
</dbReference>
<dbReference type="InterPro" id="IPR016151">
    <property type="entry name" value="DNA_mismatch_repair_MutS_N"/>
</dbReference>
<dbReference type="EMBL" id="BARW01042924">
    <property type="protein sequence ID" value="GAJ16912.1"/>
    <property type="molecule type" value="Genomic_DNA"/>
</dbReference>
<feature type="non-terminal residue" evidence="2">
    <location>
        <position position="35"/>
    </location>
</feature>
<comment type="caution">
    <text evidence="2">The sequence shown here is derived from an EMBL/GenBank/DDBJ whole genome shotgun (WGS) entry which is preliminary data.</text>
</comment>
<proteinExistence type="predicted"/>